<proteinExistence type="predicted"/>
<dbReference type="EMBL" id="CH473955">
    <property type="protein sequence ID" value="EDM10298.1"/>
    <property type="molecule type" value="Genomic_DNA"/>
</dbReference>
<dbReference type="Proteomes" id="UP000234681">
    <property type="component" value="Chromosome 2"/>
</dbReference>
<protein>
    <submittedName>
        <fullName evidence="2">RCG44797</fullName>
    </submittedName>
</protein>
<organism evidence="2 3">
    <name type="scientific">Rattus norvegicus</name>
    <name type="common">Rat</name>
    <dbReference type="NCBI Taxonomy" id="10116"/>
    <lineage>
        <taxon>Eukaryota</taxon>
        <taxon>Metazoa</taxon>
        <taxon>Chordata</taxon>
        <taxon>Craniata</taxon>
        <taxon>Vertebrata</taxon>
        <taxon>Euteleostomi</taxon>
        <taxon>Mammalia</taxon>
        <taxon>Eutheria</taxon>
        <taxon>Euarchontoglires</taxon>
        <taxon>Glires</taxon>
        <taxon>Rodentia</taxon>
        <taxon>Myomorpha</taxon>
        <taxon>Muroidea</taxon>
        <taxon>Muridae</taxon>
        <taxon>Murinae</taxon>
        <taxon>Rattus</taxon>
    </lineage>
</organism>
<name>A6I5J0_RAT</name>
<gene>
    <name evidence="2" type="ORF">rCG_44797</name>
</gene>
<evidence type="ECO:0000313" key="3">
    <source>
        <dbReference type="Proteomes" id="UP000234681"/>
    </source>
</evidence>
<evidence type="ECO:0000256" key="1">
    <source>
        <dbReference type="SAM" id="MobiDB-lite"/>
    </source>
</evidence>
<evidence type="ECO:0000313" key="2">
    <source>
        <dbReference type="EMBL" id="EDM10298.1"/>
    </source>
</evidence>
<reference evidence="3" key="1">
    <citation type="submission" date="2005-09" db="EMBL/GenBank/DDBJ databases">
        <authorList>
            <person name="Mural R.J."/>
            <person name="Li P.W."/>
            <person name="Adams M.D."/>
            <person name="Amanatides P.G."/>
            <person name="Baden-Tillson H."/>
            <person name="Barnstead M."/>
            <person name="Chin S.H."/>
            <person name="Dew I."/>
            <person name="Evans C.A."/>
            <person name="Ferriera S."/>
            <person name="Flanigan M."/>
            <person name="Fosler C."/>
            <person name="Glodek A."/>
            <person name="Gu Z."/>
            <person name="Holt R.A."/>
            <person name="Jennings D."/>
            <person name="Kraft C.L."/>
            <person name="Lu F."/>
            <person name="Nguyen T."/>
            <person name="Nusskern D.R."/>
            <person name="Pfannkoch C.M."/>
            <person name="Sitter C."/>
            <person name="Sutton G.G."/>
            <person name="Venter J.C."/>
            <person name="Wang Z."/>
            <person name="Woodage T."/>
            <person name="Zheng X.H."/>
            <person name="Zhong F."/>
        </authorList>
    </citation>
    <scope>NUCLEOTIDE SEQUENCE [LARGE SCALE GENOMIC DNA]</scope>
    <source>
        <strain>BN</strain>
        <strain evidence="3">Sprague-Dawley</strain>
    </source>
</reference>
<sequence>MDKLQEKLWHPHYSCLEADLKTGIAELHMKNDGTERHRGPDSTQPVVVPAPVC</sequence>
<feature type="region of interest" description="Disordered" evidence="1">
    <location>
        <begin position="32"/>
        <end position="53"/>
    </location>
</feature>
<dbReference type="AlphaFoldDB" id="A6I5J0"/>
<accession>A6I5J0</accession>